<feature type="compositionally biased region" description="Low complexity" evidence="6">
    <location>
        <begin position="465"/>
        <end position="479"/>
    </location>
</feature>
<dbReference type="Pfam" id="PF04893">
    <property type="entry name" value="Yip1"/>
    <property type="match status" value="1"/>
</dbReference>
<dbReference type="InterPro" id="IPR045231">
    <property type="entry name" value="Yip1/4-like"/>
</dbReference>
<feature type="region of interest" description="Disordered" evidence="6">
    <location>
        <begin position="1"/>
        <end position="53"/>
    </location>
</feature>
<keyword evidence="3 7" id="KW-0812">Transmembrane</keyword>
<feature type="compositionally biased region" description="Gly residues" evidence="6">
    <location>
        <begin position="567"/>
        <end position="589"/>
    </location>
</feature>
<evidence type="ECO:0000256" key="4">
    <source>
        <dbReference type="ARBA" id="ARBA00022989"/>
    </source>
</evidence>
<evidence type="ECO:0000256" key="1">
    <source>
        <dbReference type="ARBA" id="ARBA00004141"/>
    </source>
</evidence>
<dbReference type="Gene3D" id="2.30.29.30">
    <property type="entry name" value="Pleckstrin-homology domain (PH domain)/Phosphotyrosine-binding domain (PTB)"/>
    <property type="match status" value="1"/>
</dbReference>
<feature type="transmembrane region" description="Helical" evidence="7">
    <location>
        <begin position="152"/>
        <end position="171"/>
    </location>
</feature>
<comment type="subcellular location">
    <subcellularLocation>
        <location evidence="1">Membrane</location>
        <topology evidence="1">Multi-pass membrane protein</topology>
    </subcellularLocation>
</comment>
<feature type="region of interest" description="Disordered" evidence="6">
    <location>
        <begin position="801"/>
        <end position="820"/>
    </location>
</feature>
<keyword evidence="4 7" id="KW-1133">Transmembrane helix</keyword>
<feature type="transmembrane region" description="Helical" evidence="7">
    <location>
        <begin position="177"/>
        <end position="200"/>
    </location>
</feature>
<evidence type="ECO:0000256" key="7">
    <source>
        <dbReference type="SAM" id="Phobius"/>
    </source>
</evidence>
<keyword evidence="5 7" id="KW-0472">Membrane</keyword>
<feature type="compositionally biased region" description="Low complexity" evidence="6">
    <location>
        <begin position="505"/>
        <end position="519"/>
    </location>
</feature>
<dbReference type="PROSITE" id="PS50196">
    <property type="entry name" value="RANBD1"/>
    <property type="match status" value="1"/>
</dbReference>
<dbReference type="Proteomes" id="UP000077002">
    <property type="component" value="Unassembled WGS sequence"/>
</dbReference>
<proteinExistence type="inferred from homology"/>
<accession>A0A177FJP4</accession>
<evidence type="ECO:0000256" key="6">
    <source>
        <dbReference type="SAM" id="MobiDB-lite"/>
    </source>
</evidence>
<evidence type="ECO:0000259" key="8">
    <source>
        <dbReference type="PROSITE" id="PS50196"/>
    </source>
</evidence>
<feature type="compositionally biased region" description="Polar residues" evidence="6">
    <location>
        <begin position="264"/>
        <end position="274"/>
    </location>
</feature>
<keyword evidence="10" id="KW-1185">Reference proteome</keyword>
<dbReference type="InterPro" id="IPR006977">
    <property type="entry name" value="Yip1_dom"/>
</dbReference>
<dbReference type="EMBL" id="LVKK01000007">
    <property type="protein sequence ID" value="OAG43926.1"/>
    <property type="molecule type" value="Genomic_DNA"/>
</dbReference>
<dbReference type="InterPro" id="IPR000156">
    <property type="entry name" value="Ran_bind_dom"/>
</dbReference>
<feature type="compositionally biased region" description="Basic and acidic residues" evidence="6">
    <location>
        <begin position="740"/>
        <end position="749"/>
    </location>
</feature>
<evidence type="ECO:0000313" key="9">
    <source>
        <dbReference type="EMBL" id="OAG43926.1"/>
    </source>
</evidence>
<dbReference type="SUPFAM" id="SSF50729">
    <property type="entry name" value="PH domain-like"/>
    <property type="match status" value="1"/>
</dbReference>
<dbReference type="GO" id="GO:0005802">
    <property type="term" value="C:trans-Golgi network"/>
    <property type="evidence" value="ECO:0007669"/>
    <property type="project" value="TreeGrafter"/>
</dbReference>
<dbReference type="Pfam" id="PF00638">
    <property type="entry name" value="Ran_BP1"/>
    <property type="match status" value="1"/>
</dbReference>
<dbReference type="GeneID" id="34596956"/>
<gene>
    <name evidence="9" type="ORF">AYO21_01778</name>
</gene>
<feature type="compositionally biased region" description="Acidic residues" evidence="6">
    <location>
        <begin position="750"/>
        <end position="761"/>
    </location>
</feature>
<comment type="caution">
    <text evidence="9">The sequence shown here is derived from an EMBL/GenBank/DDBJ whole genome shotgun (WGS) entry which is preliminary data.</text>
</comment>
<protein>
    <recommendedName>
        <fullName evidence="8">RanBD1 domain-containing protein</fullName>
    </recommendedName>
</protein>
<dbReference type="GO" id="GO:0006888">
    <property type="term" value="P:endoplasmic reticulum to Golgi vesicle-mediated transport"/>
    <property type="evidence" value="ECO:0007669"/>
    <property type="project" value="InterPro"/>
</dbReference>
<feature type="compositionally biased region" description="Polar residues" evidence="6">
    <location>
        <begin position="529"/>
        <end position="539"/>
    </location>
</feature>
<feature type="compositionally biased region" description="Acidic residues" evidence="6">
    <location>
        <begin position="655"/>
        <end position="668"/>
    </location>
</feature>
<dbReference type="GO" id="GO:0016020">
    <property type="term" value="C:membrane"/>
    <property type="evidence" value="ECO:0007669"/>
    <property type="project" value="UniProtKB-SubCell"/>
</dbReference>
<feature type="region of interest" description="Disordered" evidence="6">
    <location>
        <begin position="561"/>
        <end position="607"/>
    </location>
</feature>
<feature type="compositionally biased region" description="Acidic residues" evidence="6">
    <location>
        <begin position="12"/>
        <end position="30"/>
    </location>
</feature>
<feature type="region of interest" description="Disordered" evidence="6">
    <location>
        <begin position="264"/>
        <end position="541"/>
    </location>
</feature>
<feature type="transmembrane region" description="Helical" evidence="7">
    <location>
        <begin position="212"/>
        <end position="231"/>
    </location>
</feature>
<sequence>MASGLSRNSYDDDHEVLEDDFLNDEVEPDEPSDRAPLTGNIQSSSSSAPLNQSYLTSRIPGEDRHATQNTIDESVWDTVSRDLFAVWEKMKQVLYPKYLLGGMLQRQGTGMGDVESQGGGFGRDLRGILGRWPDADGILQGGMSDGLRDWDLWGPLIFCLLLSVFLSMRASKGQTDLVFSGVFSLVWIGEAVVTLQIKLLGGNISFMQSVSIIGYTLFPLTIAALLSALGLPTIARIPVYIVLVAWSLAAGNISVNKTRSLQFQSPTMATSNQAEHLPPPQESTEDTVIRDLPPQEGSSDGEGGERTAREKLKKTSIAGLSQYSKVKPGVAGDHPVDDAGTAESLPESQSENGQVRGRPSKKRSFEDLQTEESGPGVENGGAPLPKKGSQHKRMRSREISGNDEEIQTFEKYEDMASPVQEESDAEAQQSPGGPGILVLAPSKEEMETAAVAQDARGSTAEDKSSSVAASSEKQSVAAETQVKALPSTKEEAKPQVTASSGFANTSTTSPFSSFKSPKSPKSPEKASDSVLSPGSGTSNSAFASSGLSAFAASEKSPFGAVGATAKAGGGFGGGGGTGGFASSSGGFGGASPFASKPTSGFGSGGGFGSAAGFGGGSGFGSAAKPLGAGLSPFGTSAGASGTFGKPKPFGAKTNEDEEDSEDGGENDEAQAAGEEAEQDPRFREQELNTGEEDEETVFSCRAKLYHFEREWKESGIGDFKINMRYEARSTVQTPATDGKTGGEKAPKEDDSAETNEEDIEAALEGGERESSVTLERRGRLIMRAMGTHRLLLNTPVFKEMNVGTHDGKEPTGKTMHLTGLEGGKPTGFQIKVGKEEVLKEIYYKIRELQEAL</sequence>
<feature type="region of interest" description="Disordered" evidence="6">
    <location>
        <begin position="730"/>
        <end position="771"/>
    </location>
</feature>
<dbReference type="InterPro" id="IPR011993">
    <property type="entry name" value="PH-like_dom_sf"/>
</dbReference>
<dbReference type="RefSeq" id="XP_022515878.1">
    <property type="nucleotide sequence ID" value="XM_022651760.1"/>
</dbReference>
<evidence type="ECO:0000256" key="5">
    <source>
        <dbReference type="ARBA" id="ARBA00023136"/>
    </source>
</evidence>
<feature type="domain" description="RanBD1" evidence="8">
    <location>
        <begin position="686"/>
        <end position="852"/>
    </location>
</feature>
<evidence type="ECO:0000256" key="3">
    <source>
        <dbReference type="ARBA" id="ARBA00022692"/>
    </source>
</evidence>
<name>A0A177FJP4_9EURO</name>
<comment type="similarity">
    <text evidence="2">Belongs to the YIP1 family.</text>
</comment>
<dbReference type="SMART" id="SM00160">
    <property type="entry name" value="RanBD"/>
    <property type="match status" value="1"/>
</dbReference>
<dbReference type="AlphaFoldDB" id="A0A177FJP4"/>
<feature type="region of interest" description="Disordered" evidence="6">
    <location>
        <begin position="624"/>
        <end position="695"/>
    </location>
</feature>
<dbReference type="OrthoDB" id="185618at2759"/>
<evidence type="ECO:0000313" key="10">
    <source>
        <dbReference type="Proteomes" id="UP000077002"/>
    </source>
</evidence>
<dbReference type="PANTHER" id="PTHR21236">
    <property type="entry name" value="GOLGI MEMBRANE PROTEIN YIP1"/>
    <property type="match status" value="1"/>
</dbReference>
<feature type="transmembrane region" description="Helical" evidence="7">
    <location>
        <begin position="237"/>
        <end position="255"/>
    </location>
</feature>
<dbReference type="PANTHER" id="PTHR21236:SF1">
    <property type="entry name" value="PROTEIN YIPF6"/>
    <property type="match status" value="1"/>
</dbReference>
<organism evidence="9 10">
    <name type="scientific">Fonsecaea monophora</name>
    <dbReference type="NCBI Taxonomy" id="254056"/>
    <lineage>
        <taxon>Eukaryota</taxon>
        <taxon>Fungi</taxon>
        <taxon>Dikarya</taxon>
        <taxon>Ascomycota</taxon>
        <taxon>Pezizomycotina</taxon>
        <taxon>Eurotiomycetes</taxon>
        <taxon>Chaetothyriomycetidae</taxon>
        <taxon>Chaetothyriales</taxon>
        <taxon>Herpotrichiellaceae</taxon>
        <taxon>Fonsecaea</taxon>
    </lineage>
</organism>
<reference evidence="9 10" key="1">
    <citation type="submission" date="2016-03" db="EMBL/GenBank/DDBJ databases">
        <title>Draft genome sequence of the Fonsecaea monophora CBS 269.37.</title>
        <authorList>
            <person name="Bombassaro A."/>
            <person name="Vinicius W.A."/>
            <person name="De Hoog S."/>
            <person name="Sun J."/>
            <person name="Souza E.M."/>
            <person name="Raittz R.T."/>
            <person name="Costa F."/>
            <person name="Leao A.C."/>
            <person name="Tadra-Sfeir M.Z."/>
            <person name="Baura V."/>
            <person name="Balsanelli E."/>
            <person name="Pedrosa F.O."/>
            <person name="Moreno L.F."/>
            <person name="Steffens M.B."/>
            <person name="Xi L."/>
            <person name="Bocca A.L."/>
            <person name="Felipe M.S."/>
            <person name="Teixeira M."/>
            <person name="Telles Filho F.Q."/>
            <person name="Azevedo C.M."/>
            <person name="Gomes R."/>
            <person name="Vicente V.A."/>
        </authorList>
    </citation>
    <scope>NUCLEOTIDE SEQUENCE [LARGE SCALE GENOMIC DNA]</scope>
    <source>
        <strain evidence="9 10">CBS 269.37</strain>
    </source>
</reference>
<evidence type="ECO:0000256" key="2">
    <source>
        <dbReference type="ARBA" id="ARBA00010596"/>
    </source>
</evidence>